<evidence type="ECO:0000256" key="2">
    <source>
        <dbReference type="SAM" id="MobiDB-lite"/>
    </source>
</evidence>
<sequence>MYWQLAVFKREKEEKSEGVGVGKRREKEKGAEERQADRQGGRHRERESGGSSGRAVGYQSEVPVGPKASDPALRSTATSCHGFSSCQHSRLTRPERLRSANLSFSAVWISLSVTKMTTPETVWAELAKTYTIHAETLVATATELAANHPAASAVPIEEARENSIKLHLEINGEDVEFDGTTEEIDTGGVPATVYRPASQPKDSYNVMVFFHGGSLLMNSRVTHDRTLKALAEQSGVVIVSVEYRLLPCPEEPMAPFDDAVTATRWVMKHRDQIGGGEGKLGLGGDSAGGQIVMGVTHEIQSGFDFMVLIYPTVNCDTQLPSCKEFETTPSFNTIALRWRFGITNGPFPDAENNPRLNAAVRQDLGSSPPAVIVLAQLDPLRDAGTDLAERLKAAGVLVRLHMIEGVPHGFFSLPGVYKTTTARAFAYISDFLKKFQ</sequence>
<evidence type="ECO:0000313" key="4">
    <source>
        <dbReference type="EMBL" id="GFO26545.1"/>
    </source>
</evidence>
<dbReference type="InterPro" id="IPR050300">
    <property type="entry name" value="GDXG_lipolytic_enzyme"/>
</dbReference>
<dbReference type="GO" id="GO:0016787">
    <property type="term" value="F:hydrolase activity"/>
    <property type="evidence" value="ECO:0007669"/>
    <property type="project" value="UniProtKB-KW"/>
</dbReference>
<feature type="region of interest" description="Disordered" evidence="2">
    <location>
        <begin position="11"/>
        <end position="75"/>
    </location>
</feature>
<dbReference type="Pfam" id="PF07859">
    <property type="entry name" value="Abhydrolase_3"/>
    <property type="match status" value="1"/>
</dbReference>
<dbReference type="AlphaFoldDB" id="A0AAV4C1L0"/>
<keyword evidence="1 4" id="KW-0378">Hydrolase</keyword>
<dbReference type="InterPro" id="IPR029058">
    <property type="entry name" value="AB_hydrolase_fold"/>
</dbReference>
<dbReference type="Gene3D" id="3.40.50.1820">
    <property type="entry name" value="alpha/beta hydrolase"/>
    <property type="match status" value="1"/>
</dbReference>
<dbReference type="InterPro" id="IPR013094">
    <property type="entry name" value="AB_hydrolase_3"/>
</dbReference>
<feature type="domain" description="Alpha/beta hydrolase fold-3" evidence="3">
    <location>
        <begin position="207"/>
        <end position="411"/>
    </location>
</feature>
<dbReference type="PANTHER" id="PTHR48081">
    <property type="entry name" value="AB HYDROLASE SUPERFAMILY PROTEIN C4A8.06C"/>
    <property type="match status" value="1"/>
</dbReference>
<dbReference type="EMBL" id="BLXT01005846">
    <property type="protein sequence ID" value="GFO26545.1"/>
    <property type="molecule type" value="Genomic_DNA"/>
</dbReference>
<dbReference type="PANTHER" id="PTHR48081:SF8">
    <property type="entry name" value="ALPHA_BETA HYDROLASE FOLD-3 DOMAIN-CONTAINING PROTEIN-RELATED"/>
    <property type="match status" value="1"/>
</dbReference>
<comment type="caution">
    <text evidence="4">The sequence shown here is derived from an EMBL/GenBank/DDBJ whole genome shotgun (WGS) entry which is preliminary data.</text>
</comment>
<dbReference type="SUPFAM" id="SSF53474">
    <property type="entry name" value="alpha/beta-Hydrolases"/>
    <property type="match status" value="1"/>
</dbReference>
<feature type="compositionally biased region" description="Basic and acidic residues" evidence="2">
    <location>
        <begin position="11"/>
        <end position="48"/>
    </location>
</feature>
<dbReference type="Proteomes" id="UP000735302">
    <property type="component" value="Unassembled WGS sequence"/>
</dbReference>
<gene>
    <name evidence="4" type="ORF">PoB_005305000</name>
</gene>
<name>A0AAV4C1L0_9GAST</name>
<accession>A0AAV4C1L0</accession>
<evidence type="ECO:0000313" key="5">
    <source>
        <dbReference type="Proteomes" id="UP000735302"/>
    </source>
</evidence>
<evidence type="ECO:0000256" key="1">
    <source>
        <dbReference type="ARBA" id="ARBA00022801"/>
    </source>
</evidence>
<reference evidence="4 5" key="1">
    <citation type="journal article" date="2021" name="Elife">
        <title>Chloroplast acquisition without the gene transfer in kleptoplastic sea slugs, Plakobranchus ocellatus.</title>
        <authorList>
            <person name="Maeda T."/>
            <person name="Takahashi S."/>
            <person name="Yoshida T."/>
            <person name="Shimamura S."/>
            <person name="Takaki Y."/>
            <person name="Nagai Y."/>
            <person name="Toyoda A."/>
            <person name="Suzuki Y."/>
            <person name="Arimoto A."/>
            <person name="Ishii H."/>
            <person name="Satoh N."/>
            <person name="Nishiyama T."/>
            <person name="Hasebe M."/>
            <person name="Maruyama T."/>
            <person name="Minagawa J."/>
            <person name="Obokata J."/>
            <person name="Shigenobu S."/>
        </authorList>
    </citation>
    <scope>NUCLEOTIDE SEQUENCE [LARGE SCALE GENOMIC DNA]</scope>
</reference>
<evidence type="ECO:0000259" key="3">
    <source>
        <dbReference type="Pfam" id="PF07859"/>
    </source>
</evidence>
<organism evidence="4 5">
    <name type="scientific">Plakobranchus ocellatus</name>
    <dbReference type="NCBI Taxonomy" id="259542"/>
    <lineage>
        <taxon>Eukaryota</taxon>
        <taxon>Metazoa</taxon>
        <taxon>Spiralia</taxon>
        <taxon>Lophotrochozoa</taxon>
        <taxon>Mollusca</taxon>
        <taxon>Gastropoda</taxon>
        <taxon>Heterobranchia</taxon>
        <taxon>Euthyneura</taxon>
        <taxon>Panpulmonata</taxon>
        <taxon>Sacoglossa</taxon>
        <taxon>Placobranchoidea</taxon>
        <taxon>Plakobranchidae</taxon>
        <taxon>Plakobranchus</taxon>
    </lineage>
</organism>
<keyword evidence="5" id="KW-1185">Reference proteome</keyword>
<protein>
    <submittedName>
        <fullName evidence="4">AB hydrolase superfamily protein c1039.03-like</fullName>
    </submittedName>
</protein>
<proteinExistence type="predicted"/>